<protein>
    <submittedName>
        <fullName evidence="2">Uncharacterized protein</fullName>
    </submittedName>
</protein>
<name>A0A6G3QQU8_9ACTN</name>
<keyword evidence="1" id="KW-1133">Transmembrane helix</keyword>
<gene>
    <name evidence="2" type="ORF">G3I53_07385</name>
</gene>
<keyword evidence="1" id="KW-0472">Membrane</keyword>
<accession>A0A6G3QQU8</accession>
<feature type="transmembrane region" description="Helical" evidence="1">
    <location>
        <begin position="416"/>
        <end position="438"/>
    </location>
</feature>
<dbReference type="AlphaFoldDB" id="A0A6G3QQU8"/>
<reference evidence="2" key="1">
    <citation type="submission" date="2020-01" db="EMBL/GenBank/DDBJ databases">
        <title>Insect and environment-associated Actinomycetes.</title>
        <authorList>
            <person name="Currrie C."/>
            <person name="Chevrette M."/>
            <person name="Carlson C."/>
            <person name="Stubbendieck R."/>
            <person name="Wendt-Pienkowski E."/>
        </authorList>
    </citation>
    <scope>NUCLEOTIDE SEQUENCE</scope>
    <source>
        <strain evidence="2">SID14436</strain>
    </source>
</reference>
<organism evidence="2">
    <name type="scientific">Streptomyces sp. SID14436</name>
    <dbReference type="NCBI Taxonomy" id="2706070"/>
    <lineage>
        <taxon>Bacteria</taxon>
        <taxon>Bacillati</taxon>
        <taxon>Actinomycetota</taxon>
        <taxon>Actinomycetes</taxon>
        <taxon>Kitasatosporales</taxon>
        <taxon>Streptomycetaceae</taxon>
        <taxon>Streptomyces</taxon>
    </lineage>
</organism>
<sequence>MRGRRCRGGGRAPAGRDRPPVIRRMGAVTLVSALALGAVGAPSAAAASGAPGSYAFAEGATTVEGTPSTADAARLEPGRVYRSTLPVRGTVYYSLELDAASTAYVSATAVPPAGLGASSVRDGVKVSLQDARGRSCDVDTAGFGAAGSPRPVTASAVRETARRRSLCQEAGTYYVAVERADPDGAGTSPAAWELELAAVTEPPLEAAGATNAPREWNSASPEPVAGAARRRAGGVGFAQATPLGEGVWRDDIRPGATLFYKVPVDWGQQVSVTAELGSSSGTGKGFVAAALDLDLHNPARGPVADVRVSYDGGQKAGSLPALPPVAHANRHAAVGRVAAMRVAGSYYLVAHLAADVADDFGTGPVPLTLRIRLDGAAQYGPAYAGESVPEGVFGVTAADREAAAEGTDGDAAAMRVLAVSGFGAGSALLLGLGVWTVVARRRAASWRDGAV</sequence>
<evidence type="ECO:0000256" key="1">
    <source>
        <dbReference type="SAM" id="Phobius"/>
    </source>
</evidence>
<keyword evidence="1" id="KW-0812">Transmembrane</keyword>
<comment type="caution">
    <text evidence="2">The sequence shown here is derived from an EMBL/GenBank/DDBJ whole genome shotgun (WGS) entry which is preliminary data.</text>
</comment>
<proteinExistence type="predicted"/>
<evidence type="ECO:0000313" key="2">
    <source>
        <dbReference type="EMBL" id="NEA85869.1"/>
    </source>
</evidence>
<dbReference type="EMBL" id="JAAGMD010000207">
    <property type="protein sequence ID" value="NEA85869.1"/>
    <property type="molecule type" value="Genomic_DNA"/>
</dbReference>